<evidence type="ECO:0000313" key="1">
    <source>
        <dbReference type="EMBL" id="TNC27643.1"/>
    </source>
</evidence>
<comment type="caution">
    <text evidence="1">The sequence shown here is derived from an EMBL/GenBank/DDBJ whole genome shotgun (WGS) entry which is preliminary data.</text>
</comment>
<organism evidence="1 2">
    <name type="scientific">Amycolatopsis alkalitolerans</name>
    <dbReference type="NCBI Taxonomy" id="2547244"/>
    <lineage>
        <taxon>Bacteria</taxon>
        <taxon>Bacillati</taxon>
        <taxon>Actinomycetota</taxon>
        <taxon>Actinomycetes</taxon>
        <taxon>Pseudonocardiales</taxon>
        <taxon>Pseudonocardiaceae</taxon>
        <taxon>Amycolatopsis</taxon>
    </lineage>
</organism>
<proteinExistence type="predicted"/>
<protein>
    <submittedName>
        <fullName evidence="1">DUF3099 domain-containing protein</fullName>
    </submittedName>
</protein>
<dbReference type="InterPro" id="IPR021449">
    <property type="entry name" value="DUF3099"/>
</dbReference>
<dbReference type="AlphaFoldDB" id="A0A5C4M3J4"/>
<keyword evidence="2" id="KW-1185">Reference proteome</keyword>
<sequence length="121" mass="14218">MRRVGAWDQEVVPVHNSSRDPRDEADPVLITEAAPSYDQEHAARKRKYMTMMAMRFPCLILAGIFYHTWWLALLFVVISVPLPWIAVLIANDRPPRKAEEVSRYQREARQLEHREHRIIEG</sequence>
<accession>A0A5C4M3J4</accession>
<dbReference type="RefSeq" id="WP_139095966.1">
    <property type="nucleotide sequence ID" value="NZ_VDFW01000005.1"/>
</dbReference>
<reference evidence="1 2" key="1">
    <citation type="submission" date="2019-06" db="EMBL/GenBank/DDBJ databases">
        <title>Amycolatopsis alkalitolerans sp. nov., isolated from Gastrodia elata Blume.</title>
        <authorList>
            <person name="Narsing Rao M.P."/>
            <person name="Li W.J."/>
        </authorList>
    </citation>
    <scope>NUCLEOTIDE SEQUENCE [LARGE SCALE GENOMIC DNA]</scope>
    <source>
        <strain evidence="1 2">SYSUP0005</strain>
    </source>
</reference>
<dbReference type="EMBL" id="VDFW01000005">
    <property type="protein sequence ID" value="TNC27643.1"/>
    <property type="molecule type" value="Genomic_DNA"/>
</dbReference>
<name>A0A5C4M3J4_9PSEU</name>
<dbReference type="Pfam" id="PF11298">
    <property type="entry name" value="DUF3099"/>
    <property type="match status" value="1"/>
</dbReference>
<gene>
    <name evidence="1" type="ORF">FG385_07885</name>
</gene>
<dbReference type="OrthoDB" id="5188998at2"/>
<evidence type="ECO:0000313" key="2">
    <source>
        <dbReference type="Proteomes" id="UP000305546"/>
    </source>
</evidence>
<dbReference type="Proteomes" id="UP000305546">
    <property type="component" value="Unassembled WGS sequence"/>
</dbReference>